<reference evidence="1" key="1">
    <citation type="submission" date="2022-08" db="EMBL/GenBank/DDBJ databases">
        <authorList>
            <person name="Kallberg Y."/>
            <person name="Tangrot J."/>
            <person name="Rosling A."/>
        </authorList>
    </citation>
    <scope>NUCLEOTIDE SEQUENCE</scope>
    <source>
        <strain evidence="1">Wild A</strain>
    </source>
</reference>
<accession>A0A9W4T501</accession>
<dbReference type="EMBL" id="CAMKVN010011016">
    <property type="protein sequence ID" value="CAI2194516.1"/>
    <property type="molecule type" value="Genomic_DNA"/>
</dbReference>
<organism evidence="1 2">
    <name type="scientific">Funneliformis geosporum</name>
    <dbReference type="NCBI Taxonomy" id="1117311"/>
    <lineage>
        <taxon>Eukaryota</taxon>
        <taxon>Fungi</taxon>
        <taxon>Fungi incertae sedis</taxon>
        <taxon>Mucoromycota</taxon>
        <taxon>Glomeromycotina</taxon>
        <taxon>Glomeromycetes</taxon>
        <taxon>Glomerales</taxon>
        <taxon>Glomeraceae</taxon>
        <taxon>Funneliformis</taxon>
    </lineage>
</organism>
<dbReference type="Proteomes" id="UP001153678">
    <property type="component" value="Unassembled WGS sequence"/>
</dbReference>
<gene>
    <name evidence="1" type="ORF">FWILDA_LOCUS16615</name>
</gene>
<keyword evidence="2" id="KW-1185">Reference proteome</keyword>
<name>A0A9W4T501_9GLOM</name>
<proteinExistence type="predicted"/>
<dbReference type="AlphaFoldDB" id="A0A9W4T501"/>
<evidence type="ECO:0000313" key="2">
    <source>
        <dbReference type="Proteomes" id="UP001153678"/>
    </source>
</evidence>
<protein>
    <submittedName>
        <fullName evidence="1">18234_t:CDS:1</fullName>
    </submittedName>
</protein>
<feature type="non-terminal residue" evidence="1">
    <location>
        <position position="1"/>
    </location>
</feature>
<comment type="caution">
    <text evidence="1">The sequence shown here is derived from an EMBL/GenBank/DDBJ whole genome shotgun (WGS) entry which is preliminary data.</text>
</comment>
<sequence length="65" mass="7730">HQESHKEVLTLREQLTTFLEQTGTFFVKFDQARDSLIELLTFLTQTENRFQDLQEASDTLHQDFL</sequence>
<evidence type="ECO:0000313" key="1">
    <source>
        <dbReference type="EMBL" id="CAI2194516.1"/>
    </source>
</evidence>